<dbReference type="SUPFAM" id="SSF50249">
    <property type="entry name" value="Nucleic acid-binding proteins"/>
    <property type="match status" value="1"/>
</dbReference>
<dbReference type="SMART" id="SM00357">
    <property type="entry name" value="CSP"/>
    <property type="match status" value="1"/>
</dbReference>
<evidence type="ECO:0000313" key="3">
    <source>
        <dbReference type="EMBL" id="GAA2487742.1"/>
    </source>
</evidence>
<dbReference type="CDD" id="cd04458">
    <property type="entry name" value="CSP_CDS"/>
    <property type="match status" value="1"/>
</dbReference>
<dbReference type="InterPro" id="IPR012340">
    <property type="entry name" value="NA-bd_OB-fold"/>
</dbReference>
<dbReference type="PROSITE" id="PS51857">
    <property type="entry name" value="CSD_2"/>
    <property type="match status" value="1"/>
</dbReference>
<dbReference type="InterPro" id="IPR011129">
    <property type="entry name" value="CSD"/>
</dbReference>
<evidence type="ECO:0000313" key="4">
    <source>
        <dbReference type="Proteomes" id="UP001501358"/>
    </source>
</evidence>
<organism evidence="3 4">
    <name type="scientific">Streptomyces thermolineatus</name>
    <dbReference type="NCBI Taxonomy" id="44033"/>
    <lineage>
        <taxon>Bacteria</taxon>
        <taxon>Bacillati</taxon>
        <taxon>Actinomycetota</taxon>
        <taxon>Actinomycetes</taxon>
        <taxon>Kitasatosporales</taxon>
        <taxon>Streptomycetaceae</taxon>
        <taxon>Streptomyces</taxon>
    </lineage>
</organism>
<dbReference type="PANTHER" id="PTHR11544">
    <property type="entry name" value="COLD SHOCK DOMAIN CONTAINING PROTEINS"/>
    <property type="match status" value="1"/>
</dbReference>
<dbReference type="PROSITE" id="PS00352">
    <property type="entry name" value="CSD_1"/>
    <property type="match status" value="1"/>
</dbReference>
<evidence type="ECO:0000259" key="2">
    <source>
        <dbReference type="PROSITE" id="PS51857"/>
    </source>
</evidence>
<feature type="domain" description="CSD" evidence="2">
    <location>
        <begin position="20"/>
        <end position="83"/>
    </location>
</feature>
<keyword evidence="4" id="KW-1185">Reference proteome</keyword>
<dbReference type="InterPro" id="IPR019844">
    <property type="entry name" value="CSD_CS"/>
</dbReference>
<dbReference type="InterPro" id="IPR002059">
    <property type="entry name" value="CSP_DNA-bd"/>
</dbReference>
<sequence length="146" mass="15706">MARCSVVQSCFSMTRTGRTVPTGKVKWFNSEKGFGFLSRDDGGDVFVHSSVLPAGVDALKPGQRVEFGVVAGQRGDQALSVVLLEPTPSVAAAQRVKPDQLATVTQDLTTLLEGLTPMLQRGRYPDRAQGKKIATALRYVADQLDV</sequence>
<comment type="caution">
    <text evidence="3">The sequence shown here is derived from an EMBL/GenBank/DDBJ whole genome shotgun (WGS) entry which is preliminary data.</text>
</comment>
<gene>
    <name evidence="3" type="ORF">GCM10010406_24880</name>
</gene>
<dbReference type="Proteomes" id="UP001501358">
    <property type="component" value="Unassembled WGS sequence"/>
</dbReference>
<dbReference type="PRINTS" id="PR00050">
    <property type="entry name" value="COLDSHOCK"/>
</dbReference>
<name>A0ABN3LNZ7_9ACTN</name>
<dbReference type="Gene3D" id="2.40.50.140">
    <property type="entry name" value="Nucleic acid-binding proteins"/>
    <property type="match status" value="1"/>
</dbReference>
<proteinExistence type="predicted"/>
<dbReference type="InterPro" id="IPR050181">
    <property type="entry name" value="Cold_shock_domain"/>
</dbReference>
<reference evidence="3 4" key="1">
    <citation type="journal article" date="2019" name="Int. J. Syst. Evol. Microbiol.">
        <title>The Global Catalogue of Microorganisms (GCM) 10K type strain sequencing project: providing services to taxonomists for standard genome sequencing and annotation.</title>
        <authorList>
            <consortium name="The Broad Institute Genomics Platform"/>
            <consortium name="The Broad Institute Genome Sequencing Center for Infectious Disease"/>
            <person name="Wu L."/>
            <person name="Ma J."/>
        </authorList>
    </citation>
    <scope>NUCLEOTIDE SEQUENCE [LARGE SCALE GENOMIC DNA]</scope>
    <source>
        <strain evidence="3 4">JCM 6307</strain>
    </source>
</reference>
<evidence type="ECO:0000256" key="1">
    <source>
        <dbReference type="RuleBase" id="RU000408"/>
    </source>
</evidence>
<dbReference type="Pfam" id="PF00313">
    <property type="entry name" value="CSD"/>
    <property type="match status" value="1"/>
</dbReference>
<accession>A0ABN3LNZ7</accession>
<comment type="subcellular location">
    <subcellularLocation>
        <location evidence="1">Cytoplasm</location>
    </subcellularLocation>
</comment>
<protein>
    <submittedName>
        <fullName evidence="3">Cold-shock protein</fullName>
    </submittedName>
</protein>
<dbReference type="EMBL" id="BAAATA010000011">
    <property type="protein sequence ID" value="GAA2487742.1"/>
    <property type="molecule type" value="Genomic_DNA"/>
</dbReference>